<dbReference type="EMBL" id="CP011126">
    <property type="protein sequence ID" value="AKQ33598.1"/>
    <property type="molecule type" value="Genomic_DNA"/>
</dbReference>
<dbReference type="Proteomes" id="UP000063965">
    <property type="component" value="Chromosome"/>
</dbReference>
<accession>A0ABM5UUH2</accession>
<protein>
    <submittedName>
        <fullName evidence="1">Cytosolic protein</fullName>
    </submittedName>
</protein>
<evidence type="ECO:0000313" key="2">
    <source>
        <dbReference type="Proteomes" id="UP000063965"/>
    </source>
</evidence>
<organism evidence="1 2">
    <name type="scientific">Candidatus Coxiella mudrowiae</name>
    <dbReference type="NCBI Taxonomy" id="2054173"/>
    <lineage>
        <taxon>Bacteria</taxon>
        <taxon>Pseudomonadati</taxon>
        <taxon>Pseudomonadota</taxon>
        <taxon>Gammaproteobacteria</taxon>
        <taxon>Legionellales</taxon>
        <taxon>Coxiellaceae</taxon>
        <taxon>Coxiella</taxon>
    </lineage>
</organism>
<dbReference type="Pfam" id="PF10977">
    <property type="entry name" value="DUF2797"/>
    <property type="match status" value="1"/>
</dbReference>
<proteinExistence type="predicted"/>
<dbReference type="InterPro" id="IPR021246">
    <property type="entry name" value="DUF2797"/>
</dbReference>
<keyword evidence="2" id="KW-1185">Reference proteome</keyword>
<sequence length="274" mass="31410">MKVNIHLKKLKSIFKAPVEYYLTHESGEILLNAWLGKSISFNYAGSIYCIQCARKTNKSFQQGFCFPCLRRLQECDLCIIHPERCRVEKEGCPIEDWAHVNCHQNHVVYIANSSGLKVGITRETQVPTRWIDQGAIQGVPILQTKNRYQAGMIEVSLKAFIADRTDWRRMLRNDIEEMDLISARDALLKEADSSLSRVINQFKDGDIRKLETTLVTRLNYPVLEYPNKIKALSFEKTPTIMGFLLGIKGQYLILDTGVINIRKYGGYNVECMVL</sequence>
<dbReference type="RefSeq" id="WP_048875784.1">
    <property type="nucleotide sequence ID" value="NZ_CP011126.1"/>
</dbReference>
<reference evidence="1 2" key="1">
    <citation type="journal article" date="2015" name="Genome Biol. Evol.">
        <title>Distinctive Genome Reduction Rates Revealed by Genomic Analyses of Two Coxiella-Like Endosymbionts in Ticks.</title>
        <authorList>
            <person name="Gottlieb Y."/>
            <person name="Lalzar I."/>
            <person name="Klasson L."/>
        </authorList>
    </citation>
    <scope>NUCLEOTIDE SEQUENCE [LARGE SCALE GENOMIC DNA]</scope>
    <source>
        <strain evidence="1 2">CRt</strain>
    </source>
</reference>
<gene>
    <name evidence="1" type="ORF">CleRT_07940</name>
</gene>
<evidence type="ECO:0000313" key="1">
    <source>
        <dbReference type="EMBL" id="AKQ33598.1"/>
    </source>
</evidence>
<name>A0ABM5UUH2_9COXI</name>